<dbReference type="GO" id="GO:0046872">
    <property type="term" value="F:metal ion binding"/>
    <property type="evidence" value="ECO:0007669"/>
    <property type="project" value="UniProtKB-KW"/>
</dbReference>
<proteinExistence type="predicted"/>
<dbReference type="RefSeq" id="WP_303662284.1">
    <property type="nucleotide sequence ID" value="NZ_CP027019.1"/>
</dbReference>
<dbReference type="PROSITE" id="PS01085">
    <property type="entry name" value="RIBUL_P_3_EPIMER_1"/>
    <property type="match status" value="1"/>
</dbReference>
<dbReference type="CDD" id="cd00429">
    <property type="entry name" value="RPE"/>
    <property type="match status" value="1"/>
</dbReference>
<organism evidence="3 4">
    <name type="scientific">Williamsoniiplasma luminosum</name>
    <dbReference type="NCBI Taxonomy" id="214888"/>
    <lineage>
        <taxon>Bacteria</taxon>
        <taxon>Bacillati</taxon>
        <taxon>Mycoplasmatota</taxon>
        <taxon>Mollicutes</taxon>
        <taxon>Entomoplasmatales</taxon>
        <taxon>Williamsoniiplasma</taxon>
    </lineage>
</organism>
<keyword evidence="2" id="KW-0413">Isomerase</keyword>
<evidence type="ECO:0000313" key="4">
    <source>
        <dbReference type="Proteomes" id="UP000239250"/>
    </source>
</evidence>
<reference evidence="4" key="1">
    <citation type="submission" date="2018-02" db="EMBL/GenBank/DDBJ databases">
        <title>Firefly genomes illuminate parallel origins of bioluminescence in beetles.</title>
        <authorList>
            <person name="Fallon T.R."/>
            <person name="Lower S.E.S."/>
            <person name="Behringer M."/>
            <person name="Weng J.-K."/>
        </authorList>
    </citation>
    <scope>NUCLEOTIDE SEQUENCE [LARGE SCALE GENOMIC DNA]</scope>
</reference>
<gene>
    <name evidence="3" type="ORF">C5T88_04195</name>
</gene>
<dbReference type="Pfam" id="PF00834">
    <property type="entry name" value="Ribul_P_3_epim"/>
    <property type="match status" value="1"/>
</dbReference>
<dbReference type="AlphaFoldDB" id="A0A2S0NL59"/>
<name>A0A2S0NL59_9MOLU</name>
<dbReference type="PROSITE" id="PS01086">
    <property type="entry name" value="RIBUL_P_3_EPIMER_2"/>
    <property type="match status" value="1"/>
</dbReference>
<evidence type="ECO:0000313" key="3">
    <source>
        <dbReference type="EMBL" id="AVP49745.1"/>
    </source>
</evidence>
<dbReference type="PANTHER" id="PTHR11749">
    <property type="entry name" value="RIBULOSE-5-PHOSPHATE-3-EPIMERASE"/>
    <property type="match status" value="1"/>
</dbReference>
<dbReference type="Proteomes" id="UP000239250">
    <property type="component" value="Chromosome"/>
</dbReference>
<dbReference type="InterPro" id="IPR013785">
    <property type="entry name" value="Aldolase_TIM"/>
</dbReference>
<dbReference type="GO" id="GO:0005975">
    <property type="term" value="P:carbohydrate metabolic process"/>
    <property type="evidence" value="ECO:0007669"/>
    <property type="project" value="InterPro"/>
</dbReference>
<protein>
    <submittedName>
        <fullName evidence="3">Ribulose-phosphate 3-epimerase</fullName>
    </submittedName>
</protein>
<dbReference type="SUPFAM" id="SSF51366">
    <property type="entry name" value="Ribulose-phoshate binding barrel"/>
    <property type="match status" value="1"/>
</dbReference>
<dbReference type="Gene3D" id="3.20.20.70">
    <property type="entry name" value="Aldolase class I"/>
    <property type="match status" value="1"/>
</dbReference>
<evidence type="ECO:0000256" key="1">
    <source>
        <dbReference type="ARBA" id="ARBA00022723"/>
    </source>
</evidence>
<dbReference type="GO" id="GO:0016857">
    <property type="term" value="F:racemase and epimerase activity, acting on carbohydrates and derivatives"/>
    <property type="evidence" value="ECO:0007669"/>
    <property type="project" value="InterPro"/>
</dbReference>
<dbReference type="InterPro" id="IPR000056">
    <property type="entry name" value="Ribul_P_3_epim-like"/>
</dbReference>
<accession>A0A2S0NL59</accession>
<dbReference type="InterPro" id="IPR011060">
    <property type="entry name" value="RibuloseP-bd_barrel"/>
</dbReference>
<evidence type="ECO:0000256" key="2">
    <source>
        <dbReference type="ARBA" id="ARBA00023235"/>
    </source>
</evidence>
<dbReference type="NCBIfam" id="NF004076">
    <property type="entry name" value="PRK05581.1-4"/>
    <property type="match status" value="1"/>
</dbReference>
<sequence>MKKIEIAPSLLSADFYDLKADLDLCKEHKITWLHYDVMDFDFVPNLTFGAKILKDITNHTNFKIDIHFMVKVKSDDFESFFEEYIKTKPAMMTMHIEAMSKNQTSTFINLCKKNNILASLAIKPNTEIHEILEFLPIIDNVLVMTVEPGFGGQKFMSKAALKIHDLKILAQESDYHYTVEVDGGINDQTFEIVKKHNVDLVVAGSYLFGQSDFTQRLEKLK</sequence>
<keyword evidence="1" id="KW-0479">Metal-binding</keyword>
<dbReference type="EMBL" id="CP027019">
    <property type="protein sequence ID" value="AVP49745.1"/>
    <property type="molecule type" value="Genomic_DNA"/>
</dbReference>